<dbReference type="InterPro" id="IPR057601">
    <property type="entry name" value="Oar-like_b-barrel"/>
</dbReference>
<keyword evidence="3" id="KW-0675">Receptor</keyword>
<keyword evidence="1" id="KW-0732">Signal</keyword>
<dbReference type="EMBL" id="JAERTY010000003">
    <property type="protein sequence ID" value="MBL1408397.1"/>
    <property type="molecule type" value="Genomic_DNA"/>
</dbReference>
<evidence type="ECO:0000256" key="1">
    <source>
        <dbReference type="SAM" id="SignalP"/>
    </source>
</evidence>
<proteinExistence type="predicted"/>
<protein>
    <submittedName>
        <fullName evidence="3">TonB-dependent receptor</fullName>
    </submittedName>
</protein>
<dbReference type="Pfam" id="PF25183">
    <property type="entry name" value="OMP_b-brl_4"/>
    <property type="match status" value="2"/>
</dbReference>
<dbReference type="InterPro" id="IPR013784">
    <property type="entry name" value="Carb-bd-like_fold"/>
</dbReference>
<name>A0ABS1R2Z3_9SPHI</name>
<feature type="signal peptide" evidence="1">
    <location>
        <begin position="1"/>
        <end position="20"/>
    </location>
</feature>
<evidence type="ECO:0000313" key="4">
    <source>
        <dbReference type="Proteomes" id="UP000625283"/>
    </source>
</evidence>
<comment type="caution">
    <text evidence="3">The sequence shown here is derived from an EMBL/GenBank/DDBJ whole genome shotgun (WGS) entry which is preliminary data.</text>
</comment>
<feature type="chain" id="PRO_5045322844" evidence="1">
    <location>
        <begin position="21"/>
        <end position="1042"/>
    </location>
</feature>
<gene>
    <name evidence="3" type="ORF">JKG61_06495</name>
</gene>
<dbReference type="Proteomes" id="UP000625283">
    <property type="component" value="Unassembled WGS sequence"/>
</dbReference>
<feature type="domain" description="TonB-dependent transporter Oar-like beta-barrel" evidence="2">
    <location>
        <begin position="341"/>
        <end position="985"/>
    </location>
</feature>
<evidence type="ECO:0000313" key="3">
    <source>
        <dbReference type="EMBL" id="MBL1408397.1"/>
    </source>
</evidence>
<dbReference type="SUPFAM" id="SSF49452">
    <property type="entry name" value="Starch-binding domain-like"/>
    <property type="match status" value="1"/>
</dbReference>
<sequence length="1042" mass="114482">MKKSLLFFALVLASYGTIQAQVTTSSISGVVTGSSGQVTVGATIKAVHMPSGTAYSGSANSAGRFNLANMRVGGPYRVEITYVGQSPIVYEDVYLQLGQPFVLNPIFGASSTALEEVMVNATVMRGTKTGASTTVSKRQLETMPTLSRSLQDFTRLTPQANGNSFGGANNRYNNITIDGAVNNDVFGLAGSGTPGGQASTQPISLDAIQEIQVVLAPYDVTFGNFTGGGVNAVTRSGTNTVEGSVYFFGRNQNTIGKDVLTRQKSDKFTDNQFGFRVGGPIIKDKLFFFLNGEMGRRTAPLSYAAGEPGAAISVETADLIAKHTLDKYGYDVGSYGPMDARTENNKIFAKIDYNISDKHQLAVRYNFIDAFDDNIGRGSSYLRFGNNAYKFSNKQHGFVAELRSNFNSRFSNNLIVGYTSVKDSRDISGSLFPQITIRNIDNISGNSVDFGSQRSSTANSLDQNVFEFTNNFKWNVGNHTFTFGTHNEFFKFRNLFINNANGYWQFNSVQDYINNKPNQVEVTYALNDDGIQPEAKFNAAQLGFYAQGESLLNSNLKFTYGLRVDVPVFNDKPLRNEKIEESFPGYRTDRTPSGKLLFSPRIGFNYDVQGDRSIVIRGGAGIFTGRVPFVWLSNQFSNNGVDFGTVFARGNDINGGNGFDPIIENQKNMGAGSTRAEVNLVSEDFKIPQVGRFNLAGDFKLPYGILATVEGIYSKTINNIVYSDINIAGANGTIDKDLSGGVDLRPNYGGKRVNSKDFTNVILIDNTNKGYTYSLTGQLQKSFNSGFNAMVAYTYGHSKAVNDGSSSTARSNWQFVQIVDDPNNPSLSNSNFDLRHRIVGNLGYSISYGKDKMFGTSINLFYAGRSGGAFTYLYNGDLNGDGANGNDLLYVPNNANEIKFVDLKDKDKKVIATPQQQWEAYNAFIEGDEYLKTRRGQYAERNGAFMPWEHQFDLRIAQDIGGVFNGSKNRLQLTFDIFNVGNLLNKDWGRSYSVSNGAYQLVSYNSNEKGFNFAAPKDNQPYTVSSIASRWQGQFGVRYIFN</sequence>
<dbReference type="Pfam" id="PF13620">
    <property type="entry name" value="CarboxypepD_reg"/>
    <property type="match status" value="1"/>
</dbReference>
<dbReference type="SUPFAM" id="SSF56935">
    <property type="entry name" value="Porins"/>
    <property type="match status" value="1"/>
</dbReference>
<dbReference type="RefSeq" id="WP_202102161.1">
    <property type="nucleotide sequence ID" value="NZ_JAERTY010000003.1"/>
</dbReference>
<evidence type="ECO:0000259" key="2">
    <source>
        <dbReference type="Pfam" id="PF25183"/>
    </source>
</evidence>
<accession>A0ABS1R2Z3</accession>
<feature type="domain" description="TonB-dependent transporter Oar-like beta-barrel" evidence="2">
    <location>
        <begin position="233"/>
        <end position="310"/>
    </location>
</feature>
<dbReference type="InterPro" id="IPR037066">
    <property type="entry name" value="Plug_dom_sf"/>
</dbReference>
<organism evidence="3 4">
    <name type="scientific">Sphingobacterium faecale</name>
    <dbReference type="NCBI Taxonomy" id="2803775"/>
    <lineage>
        <taxon>Bacteria</taxon>
        <taxon>Pseudomonadati</taxon>
        <taxon>Bacteroidota</taxon>
        <taxon>Sphingobacteriia</taxon>
        <taxon>Sphingobacteriales</taxon>
        <taxon>Sphingobacteriaceae</taxon>
        <taxon>Sphingobacterium</taxon>
    </lineage>
</organism>
<dbReference type="Gene3D" id="2.170.130.10">
    <property type="entry name" value="TonB-dependent receptor, plug domain"/>
    <property type="match status" value="1"/>
</dbReference>
<keyword evidence="4" id="KW-1185">Reference proteome</keyword>
<reference evidence="3 4" key="1">
    <citation type="submission" date="2021-01" db="EMBL/GenBank/DDBJ databases">
        <title>C459-1 draft genome sequence.</title>
        <authorList>
            <person name="Zhang X.-F."/>
        </authorList>
    </citation>
    <scope>NUCLEOTIDE SEQUENCE [LARGE SCALE GENOMIC DNA]</scope>
    <source>
        <strain evidence="4">C459-1</strain>
    </source>
</reference>